<keyword evidence="9" id="KW-1185">Reference proteome</keyword>
<dbReference type="SUPFAM" id="SSF48208">
    <property type="entry name" value="Six-hairpin glycosidases"/>
    <property type="match status" value="1"/>
</dbReference>
<accession>A0ABY1LGR1</accession>
<dbReference type="InterPro" id="IPR013783">
    <property type="entry name" value="Ig-like_fold"/>
</dbReference>
<evidence type="ECO:0000259" key="5">
    <source>
        <dbReference type="Pfam" id="PF08531"/>
    </source>
</evidence>
<dbReference type="PIRSF" id="PIRSF010631">
    <property type="entry name" value="A-rhamnsds"/>
    <property type="match status" value="1"/>
</dbReference>
<dbReference type="EC" id="3.2.1.40" evidence="2"/>
<keyword evidence="3" id="KW-0378">Hydrolase</keyword>
<evidence type="ECO:0000313" key="8">
    <source>
        <dbReference type="EMBL" id="SKC36275.1"/>
    </source>
</evidence>
<comment type="caution">
    <text evidence="8">The sequence shown here is derived from an EMBL/GenBank/DDBJ whole genome shotgun (WGS) entry which is preliminary data.</text>
</comment>
<evidence type="ECO:0000256" key="2">
    <source>
        <dbReference type="ARBA" id="ARBA00012652"/>
    </source>
</evidence>
<dbReference type="Pfam" id="PF17390">
    <property type="entry name" value="Bac_rhamnosid_C"/>
    <property type="match status" value="1"/>
</dbReference>
<feature type="domain" description="Alpha-L-rhamnosidase six-hairpin glycosidase" evidence="6">
    <location>
        <begin position="426"/>
        <end position="790"/>
    </location>
</feature>
<evidence type="ECO:0000256" key="3">
    <source>
        <dbReference type="ARBA" id="ARBA00022801"/>
    </source>
</evidence>
<dbReference type="InterPro" id="IPR012341">
    <property type="entry name" value="6hp_glycosidase-like_sf"/>
</dbReference>
<dbReference type="InterPro" id="IPR035396">
    <property type="entry name" value="Bac_rhamnosid6H"/>
</dbReference>
<dbReference type="Pfam" id="PF17389">
    <property type="entry name" value="Bac_rhamnosid6H"/>
    <property type="match status" value="1"/>
</dbReference>
<dbReference type="InterPro" id="IPR013737">
    <property type="entry name" value="Bac_rhamnosid_N"/>
</dbReference>
<feature type="domain" description="Bacterial alpha-L-rhamnosidase N-terminal" evidence="5">
    <location>
        <begin position="141"/>
        <end position="277"/>
    </location>
</feature>
<dbReference type="Gene3D" id="2.60.120.260">
    <property type="entry name" value="Galactose-binding domain-like"/>
    <property type="match status" value="2"/>
</dbReference>
<gene>
    <name evidence="8" type="ORF">SAMN06295973_0119</name>
</gene>
<evidence type="ECO:0000259" key="6">
    <source>
        <dbReference type="Pfam" id="PF17389"/>
    </source>
</evidence>
<evidence type="ECO:0000313" key="9">
    <source>
        <dbReference type="Proteomes" id="UP000190827"/>
    </source>
</evidence>
<dbReference type="InterPro" id="IPR016007">
    <property type="entry name" value="Alpha_rhamnosid"/>
</dbReference>
<dbReference type="Gene3D" id="1.50.10.10">
    <property type="match status" value="1"/>
</dbReference>
<evidence type="ECO:0000259" key="7">
    <source>
        <dbReference type="Pfam" id="PF17390"/>
    </source>
</evidence>
<dbReference type="InterPro" id="IPR008902">
    <property type="entry name" value="Rhamnosid_concanavalin"/>
</dbReference>
<dbReference type="Pfam" id="PF25788">
    <property type="entry name" value="Ig_Rha78A_N"/>
    <property type="match status" value="1"/>
</dbReference>
<protein>
    <recommendedName>
        <fullName evidence="2">alpha-L-rhamnosidase</fullName>
        <ecNumber evidence="2">3.2.1.40</ecNumber>
    </recommendedName>
</protein>
<evidence type="ECO:0000259" key="4">
    <source>
        <dbReference type="Pfam" id="PF05592"/>
    </source>
</evidence>
<dbReference type="RefSeq" id="WP_079704265.1">
    <property type="nucleotide sequence ID" value="NZ_FUZO01000001.1"/>
</dbReference>
<dbReference type="Gene3D" id="2.60.40.10">
    <property type="entry name" value="Immunoglobulins"/>
    <property type="match status" value="1"/>
</dbReference>
<dbReference type="Pfam" id="PF08531">
    <property type="entry name" value="Bac_rhamnosid_N"/>
    <property type="match status" value="1"/>
</dbReference>
<dbReference type="InterPro" id="IPR035398">
    <property type="entry name" value="Bac_rhamnosid_C"/>
</dbReference>
<dbReference type="PANTHER" id="PTHR33307:SF6">
    <property type="entry name" value="ALPHA-RHAMNOSIDASE (EUROFUNG)-RELATED"/>
    <property type="match status" value="1"/>
</dbReference>
<dbReference type="Gene3D" id="2.60.420.10">
    <property type="entry name" value="Maltose phosphorylase, domain 3"/>
    <property type="match status" value="1"/>
</dbReference>
<dbReference type="Pfam" id="PF05592">
    <property type="entry name" value="Bac_rhamnosid"/>
    <property type="match status" value="1"/>
</dbReference>
<comment type="catalytic activity">
    <reaction evidence="1">
        <text>Hydrolysis of terminal non-reducing alpha-L-rhamnose residues in alpha-L-rhamnosides.</text>
        <dbReference type="EC" id="3.2.1.40"/>
    </reaction>
</comment>
<sequence>MTPHSLTVDRRPAPFGIDSATPEFAWKLPNDAPSQLGYEIEVSTDSSFALHDVLWTSGRVRSTTPYGVFYAGVALRSRTEYHWRVRVHGAEGAVSEWAAASFETGLLSPSDWQADWISHPLTKKNDPRSIYLSTTIELPGDVVRARAYASALGWYRLFINEHDITGTALVPRWTPFHEYTEYQVYDTVHALRAGTNTIGIIVSEGRFRGRLGAFSLPNRYGDQLAALLQLELELADGTTVQATSDAGWTASHGRVRVADPKDGERVDLRLPELPWLQGPAEGSVSAVVVPERRRMIAESVARVEQIDQRPGTVSRTPSGKQLIDFGQNLSGVARVRLSGPEGATVRLLYSEVLASSGEIATGYLGGGPSKKDWFQRDEAILAAEPVVYTPGATIKGFRYLSIEGPADPISADDVEAIVLSTPLPAVSEFHSSDDRLNQLWKNVVWSLRSNFTDTPTDCPTRERSGWTGDIQVFGTTAVQLVDAGAYLRRYLRNLAAEQHSDGTIPPFIPSEAAPGISRNPLGFTRTSAGWGDVAVMLPWTLYQYYGDTAALRDQYASSKAWVDQLATRAARKRGIRRRLRRGVGQLERYVVDTGYHWGEWLRPGESLASEMPGNFLGRRTSVATAYLAHSARLLSRIADVLGEDADSHRYATLAENASSAWRAAFVADGGGRIGDDRQDDYVRALAFDLLEPQHRDRAATRLVGLVQQAGNHLATGFLSTPMLLDTLVNTGHPDVALSILLQTSAPSWLQAVERGATTTWETWTGYKEGEPEASHNHYAFGAVAAFLQERIAGLAPAAPGYARLRIAPIIGGGLTSAAVTIDTPFGRASSAWARDDTGAVSLTVEVPPGVRADIVFGEISTEVGSGTHRFTSNASETARSSQ</sequence>
<dbReference type="PANTHER" id="PTHR33307">
    <property type="entry name" value="ALPHA-RHAMNOSIDASE (EUROFUNG)"/>
    <property type="match status" value="1"/>
</dbReference>
<feature type="domain" description="Alpha-L-rhamnosidase C-terminal" evidence="7">
    <location>
        <begin position="793"/>
        <end position="867"/>
    </location>
</feature>
<dbReference type="EMBL" id="FUZO01000001">
    <property type="protein sequence ID" value="SKC36275.1"/>
    <property type="molecule type" value="Genomic_DNA"/>
</dbReference>
<dbReference type="InterPro" id="IPR008928">
    <property type="entry name" value="6-hairpin_glycosidase_sf"/>
</dbReference>
<evidence type="ECO:0000256" key="1">
    <source>
        <dbReference type="ARBA" id="ARBA00001445"/>
    </source>
</evidence>
<dbReference type="Proteomes" id="UP000190827">
    <property type="component" value="Unassembled WGS sequence"/>
</dbReference>
<name>A0ABY1LGR1_9MICO</name>
<proteinExistence type="predicted"/>
<feature type="domain" description="Alpha-L-rhamnosidase concanavalin-like" evidence="4">
    <location>
        <begin position="315"/>
        <end position="419"/>
    </location>
</feature>
<reference evidence="8 9" key="1">
    <citation type="submission" date="2017-02" db="EMBL/GenBank/DDBJ databases">
        <authorList>
            <person name="Varghese N."/>
            <person name="Submissions S."/>
        </authorList>
    </citation>
    <scope>NUCLEOTIDE SEQUENCE [LARGE SCALE GENOMIC DNA]</scope>
    <source>
        <strain evidence="8 9">VKM Ac-1787</strain>
    </source>
</reference>
<organism evidence="8 9">
    <name type="scientific">Plantibacter cousiniae</name>
    <name type="common">nom. nud.</name>
    <dbReference type="NCBI Taxonomy" id="199709"/>
    <lineage>
        <taxon>Bacteria</taxon>
        <taxon>Bacillati</taxon>
        <taxon>Actinomycetota</taxon>
        <taxon>Actinomycetes</taxon>
        <taxon>Micrococcales</taxon>
        <taxon>Microbacteriaceae</taxon>
        <taxon>Plantibacter</taxon>
    </lineage>
</organism>